<accession>A0ABV0WYZ8</accession>
<gene>
    <name evidence="1" type="ORF">XENORESO_010319</name>
</gene>
<evidence type="ECO:0000313" key="2">
    <source>
        <dbReference type="Proteomes" id="UP001444071"/>
    </source>
</evidence>
<dbReference type="Proteomes" id="UP001444071">
    <property type="component" value="Unassembled WGS sequence"/>
</dbReference>
<proteinExistence type="predicted"/>
<dbReference type="EMBL" id="JAHRIM010073257">
    <property type="protein sequence ID" value="MEQ2273876.1"/>
    <property type="molecule type" value="Genomic_DNA"/>
</dbReference>
<keyword evidence="2" id="KW-1185">Reference proteome</keyword>
<organism evidence="1 2">
    <name type="scientific">Xenotaenia resolanae</name>
    <dbReference type="NCBI Taxonomy" id="208358"/>
    <lineage>
        <taxon>Eukaryota</taxon>
        <taxon>Metazoa</taxon>
        <taxon>Chordata</taxon>
        <taxon>Craniata</taxon>
        <taxon>Vertebrata</taxon>
        <taxon>Euteleostomi</taxon>
        <taxon>Actinopterygii</taxon>
        <taxon>Neopterygii</taxon>
        <taxon>Teleostei</taxon>
        <taxon>Neoteleostei</taxon>
        <taxon>Acanthomorphata</taxon>
        <taxon>Ovalentaria</taxon>
        <taxon>Atherinomorphae</taxon>
        <taxon>Cyprinodontiformes</taxon>
        <taxon>Goodeidae</taxon>
        <taxon>Xenotaenia</taxon>
    </lineage>
</organism>
<sequence>MGLRERGRDAAKVNRPGFKPMTAASRTIASIHGSRALPLCHCPVLKKPSMSQLMIGTSCVGGSALFLSSTVLSSWRKLQNFAWHPIKTTSNNKNCMTKNVSDFETLIQVISQAYL</sequence>
<evidence type="ECO:0000313" key="1">
    <source>
        <dbReference type="EMBL" id="MEQ2273876.1"/>
    </source>
</evidence>
<protein>
    <submittedName>
        <fullName evidence="1">Uncharacterized protein</fullName>
    </submittedName>
</protein>
<comment type="caution">
    <text evidence="1">The sequence shown here is derived from an EMBL/GenBank/DDBJ whole genome shotgun (WGS) entry which is preliminary data.</text>
</comment>
<reference evidence="1 2" key="1">
    <citation type="submission" date="2021-06" db="EMBL/GenBank/DDBJ databases">
        <authorList>
            <person name="Palmer J.M."/>
        </authorList>
    </citation>
    <scope>NUCLEOTIDE SEQUENCE [LARGE SCALE GENOMIC DNA]</scope>
    <source>
        <strain evidence="1 2">XR_2019</strain>
        <tissue evidence="1">Muscle</tissue>
    </source>
</reference>
<name>A0ABV0WYZ8_9TELE</name>